<accession>V4KEL6</accession>
<dbReference type="PANTHER" id="PTHR33347">
    <property type="entry name" value="OSJNBA0091C07.3 PROTEIN"/>
    <property type="match status" value="1"/>
</dbReference>
<dbReference type="OMA" id="IERFNSC"/>
<evidence type="ECO:0000313" key="9">
    <source>
        <dbReference type="Proteomes" id="UP000030689"/>
    </source>
</evidence>
<evidence type="ECO:0000256" key="2">
    <source>
        <dbReference type="ARBA" id="ARBA00022490"/>
    </source>
</evidence>
<name>V4KEL6_EUTSA</name>
<dbReference type="GO" id="GO:0005737">
    <property type="term" value="C:cytoplasm"/>
    <property type="evidence" value="ECO:0007669"/>
    <property type="project" value="UniProtKB-SubCell"/>
</dbReference>
<evidence type="ECO:0000256" key="7">
    <source>
        <dbReference type="SAM" id="MobiDB-lite"/>
    </source>
</evidence>
<dbReference type="GO" id="GO:0009736">
    <property type="term" value="P:cytokinin-activated signaling pathway"/>
    <property type="evidence" value="ECO:0007669"/>
    <property type="project" value="UniProtKB-KW"/>
</dbReference>
<dbReference type="EMBL" id="KI517881">
    <property type="protein sequence ID" value="ESQ29574.1"/>
    <property type="molecule type" value="Genomic_DNA"/>
</dbReference>
<dbReference type="OrthoDB" id="759087at2759"/>
<dbReference type="InterPro" id="IPR044670">
    <property type="entry name" value="SOFL"/>
</dbReference>
<keyword evidence="3" id="KW-0203">Cytokinin biosynthesis</keyword>
<evidence type="ECO:0000256" key="3">
    <source>
        <dbReference type="ARBA" id="ARBA00022712"/>
    </source>
</evidence>
<keyword evidence="4" id="KW-0932">Cytokinin signaling pathway</keyword>
<dbReference type="AlphaFoldDB" id="V4KEL6"/>
<evidence type="ECO:0000256" key="6">
    <source>
        <dbReference type="ARBA" id="ARBA00024199"/>
    </source>
</evidence>
<keyword evidence="9" id="KW-1185">Reference proteome</keyword>
<dbReference type="PANTHER" id="PTHR33347:SF34">
    <property type="entry name" value="PROTEIN SOB FIVE-LIKE 6"/>
    <property type="match status" value="1"/>
</dbReference>
<comment type="subcellular location">
    <subcellularLocation>
        <location evidence="1">Cytoplasm</location>
    </subcellularLocation>
</comment>
<comment type="similarity">
    <text evidence="6">Belongs to the SOFL plant protein family.</text>
</comment>
<sequence>MDFSDFECSDAGESGWTMYLDHSSSVSLHHFDDHNRETKREHDEDSSMVSDASSGPPYYCEEAVPEDFLQQNTQYWCKSKIKNKTKKKVHEEQEYIERFNSCLDDTASSLPVGEELSAHKEHRDEYQRLDDFSQTYSTRRIIKGKYNSGFLQQAFPIEKLALKHQGGSKQRKKRG</sequence>
<keyword evidence="2" id="KW-0963">Cytoplasm</keyword>
<dbReference type="KEGG" id="eus:EUTSA_v10023721mg"/>
<dbReference type="eggNOG" id="ENOG502R1SN">
    <property type="taxonomic scope" value="Eukaryota"/>
</dbReference>
<dbReference type="STRING" id="72664.V4KEL6"/>
<dbReference type="Proteomes" id="UP000030689">
    <property type="component" value="Unassembled WGS sequence"/>
</dbReference>
<dbReference type="Gramene" id="ESQ29574">
    <property type="protein sequence ID" value="ESQ29574"/>
    <property type="gene ID" value="EUTSA_v10023721mg"/>
</dbReference>
<gene>
    <name evidence="8" type="ORF">EUTSA_v10023721mg</name>
</gene>
<protein>
    <submittedName>
        <fullName evidence="8">Uncharacterized protein</fullName>
    </submittedName>
</protein>
<reference evidence="8 9" key="1">
    <citation type="journal article" date="2013" name="Front. Plant Sci.">
        <title>The Reference Genome of the Halophytic Plant Eutrema salsugineum.</title>
        <authorList>
            <person name="Yang R."/>
            <person name="Jarvis D.E."/>
            <person name="Chen H."/>
            <person name="Beilstein M.A."/>
            <person name="Grimwood J."/>
            <person name="Jenkins J."/>
            <person name="Shu S."/>
            <person name="Prochnik S."/>
            <person name="Xin M."/>
            <person name="Ma C."/>
            <person name="Schmutz J."/>
            <person name="Wing R.A."/>
            <person name="Mitchell-Olds T."/>
            <person name="Schumaker K.S."/>
            <person name="Wang X."/>
        </authorList>
    </citation>
    <scope>NUCLEOTIDE SEQUENCE [LARGE SCALE GENOMIC DNA]</scope>
</reference>
<keyword evidence="5" id="KW-0539">Nucleus</keyword>
<dbReference type="GO" id="GO:0009691">
    <property type="term" value="P:cytokinin biosynthetic process"/>
    <property type="evidence" value="ECO:0007669"/>
    <property type="project" value="UniProtKB-KW"/>
</dbReference>
<evidence type="ECO:0000313" key="8">
    <source>
        <dbReference type="EMBL" id="ESQ29574.1"/>
    </source>
</evidence>
<feature type="compositionally biased region" description="Basic and acidic residues" evidence="7">
    <location>
        <begin position="31"/>
        <end position="45"/>
    </location>
</feature>
<organism evidence="8 9">
    <name type="scientific">Eutrema salsugineum</name>
    <name type="common">Saltwater cress</name>
    <name type="synonym">Sisymbrium salsugineum</name>
    <dbReference type="NCBI Taxonomy" id="72664"/>
    <lineage>
        <taxon>Eukaryota</taxon>
        <taxon>Viridiplantae</taxon>
        <taxon>Streptophyta</taxon>
        <taxon>Embryophyta</taxon>
        <taxon>Tracheophyta</taxon>
        <taxon>Spermatophyta</taxon>
        <taxon>Magnoliopsida</taxon>
        <taxon>eudicotyledons</taxon>
        <taxon>Gunneridae</taxon>
        <taxon>Pentapetalae</taxon>
        <taxon>rosids</taxon>
        <taxon>malvids</taxon>
        <taxon>Brassicales</taxon>
        <taxon>Brassicaceae</taxon>
        <taxon>Eutremeae</taxon>
        <taxon>Eutrema</taxon>
    </lineage>
</organism>
<proteinExistence type="inferred from homology"/>
<evidence type="ECO:0000256" key="5">
    <source>
        <dbReference type="ARBA" id="ARBA00023242"/>
    </source>
</evidence>
<evidence type="ECO:0000256" key="1">
    <source>
        <dbReference type="ARBA" id="ARBA00004496"/>
    </source>
</evidence>
<feature type="region of interest" description="Disordered" evidence="7">
    <location>
        <begin position="31"/>
        <end position="56"/>
    </location>
</feature>
<evidence type="ECO:0000256" key="4">
    <source>
        <dbReference type="ARBA" id="ARBA00022864"/>
    </source>
</evidence>